<dbReference type="GO" id="GO:0005525">
    <property type="term" value="F:GTP binding"/>
    <property type="evidence" value="ECO:0007669"/>
    <property type="project" value="UniProtKB-KW"/>
</dbReference>
<evidence type="ECO:0000256" key="3">
    <source>
        <dbReference type="ARBA" id="ARBA00023134"/>
    </source>
</evidence>
<proteinExistence type="inferred from homology"/>
<dbReference type="PANTHER" id="PTHR24073">
    <property type="entry name" value="DRAB5-RELATED"/>
    <property type="match status" value="1"/>
</dbReference>
<evidence type="ECO:0000256" key="1">
    <source>
        <dbReference type="ARBA" id="ARBA00006270"/>
    </source>
</evidence>
<dbReference type="InterPro" id="IPR027417">
    <property type="entry name" value="P-loop_NTPase"/>
</dbReference>
<dbReference type="Pfam" id="PF00071">
    <property type="entry name" value="Ras"/>
    <property type="match status" value="1"/>
</dbReference>
<organism evidence="4 5">
    <name type="scientific">Acipenser oxyrinchus oxyrinchus</name>
    <dbReference type="NCBI Taxonomy" id="40147"/>
    <lineage>
        <taxon>Eukaryota</taxon>
        <taxon>Metazoa</taxon>
        <taxon>Chordata</taxon>
        <taxon>Craniata</taxon>
        <taxon>Vertebrata</taxon>
        <taxon>Euteleostomi</taxon>
        <taxon>Actinopterygii</taxon>
        <taxon>Chondrostei</taxon>
        <taxon>Acipenseriformes</taxon>
        <taxon>Acipenseridae</taxon>
        <taxon>Acipenser</taxon>
    </lineage>
</organism>
<dbReference type="InterPro" id="IPR001806">
    <property type="entry name" value="Small_GTPase"/>
</dbReference>
<comment type="caution">
    <text evidence="4">The sequence shown here is derived from an EMBL/GenBank/DDBJ whole genome shotgun (WGS) entry which is preliminary data.</text>
</comment>
<keyword evidence="3" id="KW-0342">GTP-binding</keyword>
<dbReference type="AlphaFoldDB" id="A0AAD8G921"/>
<dbReference type="GO" id="GO:0003924">
    <property type="term" value="F:GTPase activity"/>
    <property type="evidence" value="ECO:0007669"/>
    <property type="project" value="InterPro"/>
</dbReference>
<name>A0AAD8G921_ACIOX</name>
<dbReference type="PROSITE" id="PS51419">
    <property type="entry name" value="RAB"/>
    <property type="match status" value="1"/>
</dbReference>
<dbReference type="Gene3D" id="3.40.50.300">
    <property type="entry name" value="P-loop containing nucleotide triphosphate hydrolases"/>
    <property type="match status" value="1"/>
</dbReference>
<sequence length="169" mass="19133">MYCRGADAVILTYDVTNWQSLAELEDRFLAVTDTAKPDCIFAIVGNKADLTDDCALFKEAEGDESPVQTMGSPRLRKQVHTEDAIALYKRILKYKMLEEKDSLPAEKMCFETSAKTGCGPWFRLLSLGCQECDAASFSVLRNVMECDFGSNQESKTLLRKKILMYFYCF</sequence>
<evidence type="ECO:0000256" key="2">
    <source>
        <dbReference type="ARBA" id="ARBA00022741"/>
    </source>
</evidence>
<dbReference type="EMBL" id="JAGXEW010000007">
    <property type="protein sequence ID" value="KAK1169956.1"/>
    <property type="molecule type" value="Genomic_DNA"/>
</dbReference>
<dbReference type="SUPFAM" id="SSF52540">
    <property type="entry name" value="P-loop containing nucleoside triphosphate hydrolases"/>
    <property type="match status" value="1"/>
</dbReference>
<protein>
    <submittedName>
        <fullName evidence="4">Ras-related protein Rab-20-like</fullName>
    </submittedName>
</protein>
<feature type="non-terminal residue" evidence="4">
    <location>
        <position position="1"/>
    </location>
</feature>
<gene>
    <name evidence="4" type="primary">RAB20</name>
    <name evidence="4" type="ORF">AOXY_G8876</name>
</gene>
<evidence type="ECO:0000313" key="4">
    <source>
        <dbReference type="EMBL" id="KAK1169956.1"/>
    </source>
</evidence>
<keyword evidence="2" id="KW-0547">Nucleotide-binding</keyword>
<reference evidence="4" key="1">
    <citation type="submission" date="2022-02" db="EMBL/GenBank/DDBJ databases">
        <title>Atlantic sturgeon de novo genome assembly.</title>
        <authorList>
            <person name="Stock M."/>
            <person name="Klopp C."/>
            <person name="Guiguen Y."/>
            <person name="Cabau C."/>
            <person name="Parinello H."/>
            <person name="Santidrian Yebra-Pimentel E."/>
            <person name="Kuhl H."/>
            <person name="Dirks R.P."/>
            <person name="Guessner J."/>
            <person name="Wuertz S."/>
            <person name="Du K."/>
            <person name="Schartl M."/>
        </authorList>
    </citation>
    <scope>NUCLEOTIDE SEQUENCE</scope>
    <source>
        <strain evidence="4">STURGEONOMICS-FGT-2020</strain>
        <tissue evidence="4">Whole blood</tissue>
    </source>
</reference>
<dbReference type="Proteomes" id="UP001230051">
    <property type="component" value="Unassembled WGS sequence"/>
</dbReference>
<comment type="similarity">
    <text evidence="1">Belongs to the small GTPase superfamily. Rab family.</text>
</comment>
<evidence type="ECO:0000313" key="5">
    <source>
        <dbReference type="Proteomes" id="UP001230051"/>
    </source>
</evidence>
<accession>A0AAD8G921</accession>
<keyword evidence="5" id="KW-1185">Reference proteome</keyword>